<gene>
    <name evidence="2" type="ORF">FVD38_21345</name>
</gene>
<evidence type="ECO:0000313" key="3">
    <source>
        <dbReference type="Proteomes" id="UP000321413"/>
    </source>
</evidence>
<keyword evidence="3" id="KW-1185">Reference proteome</keyword>
<dbReference type="RefSeq" id="WP_147936644.1">
    <property type="nucleotide sequence ID" value="NZ_VPFD01000028.1"/>
</dbReference>
<sequence>MMTKAADQLLLYPGGYPVFIDVPQRQIGGAGTALRFALPLRAVNFPLSHARESKLVVALAGELTLRAGARAHAVLRAGQAALVPPDTAHRIAQHGDRPAVVGVALWPGTVEDAFRTLDRMVEQRGFEHAAVAALFARYGVQWDAAITQQGHVRVPDVTTFRAASRALPPALGERLAACWHEWLPPA</sequence>
<dbReference type="InterPro" id="IPR011051">
    <property type="entry name" value="RmlC_Cupin_sf"/>
</dbReference>
<dbReference type="CDD" id="cd02208">
    <property type="entry name" value="cupin_RmlC-like"/>
    <property type="match status" value="1"/>
</dbReference>
<evidence type="ECO:0000313" key="2">
    <source>
        <dbReference type="EMBL" id="TXF97205.1"/>
    </source>
</evidence>
<dbReference type="InterPro" id="IPR014710">
    <property type="entry name" value="RmlC-like_jellyroll"/>
</dbReference>
<accession>A0A5C7G0N0</accession>
<organism evidence="2 3">
    <name type="scientific">Massilia arenae</name>
    <dbReference type="NCBI Taxonomy" id="2603288"/>
    <lineage>
        <taxon>Bacteria</taxon>
        <taxon>Pseudomonadati</taxon>
        <taxon>Pseudomonadota</taxon>
        <taxon>Betaproteobacteria</taxon>
        <taxon>Burkholderiales</taxon>
        <taxon>Oxalobacteraceae</taxon>
        <taxon>Telluria group</taxon>
        <taxon>Massilia</taxon>
    </lineage>
</organism>
<proteinExistence type="predicted"/>
<feature type="domain" description="Cupin type-2" evidence="1">
    <location>
        <begin position="48"/>
        <end position="101"/>
    </location>
</feature>
<name>A0A5C7G0N0_9BURK</name>
<evidence type="ECO:0000259" key="1">
    <source>
        <dbReference type="Pfam" id="PF07883"/>
    </source>
</evidence>
<dbReference type="Gene3D" id="2.60.120.10">
    <property type="entry name" value="Jelly Rolls"/>
    <property type="match status" value="1"/>
</dbReference>
<dbReference type="EMBL" id="VPFD01000028">
    <property type="protein sequence ID" value="TXF97205.1"/>
    <property type="molecule type" value="Genomic_DNA"/>
</dbReference>
<dbReference type="AlphaFoldDB" id="A0A5C7G0N0"/>
<protein>
    <submittedName>
        <fullName evidence="2">Cupin domain-containing protein</fullName>
    </submittedName>
</protein>
<reference evidence="2 3" key="1">
    <citation type="submission" date="2019-08" db="EMBL/GenBank/DDBJ databases">
        <title>Massilia golmudensis sp. nov., isolated from sand in the Qinghai-Tibetan Plateau.</title>
        <authorList>
            <person name="Zhang B."/>
        </authorList>
    </citation>
    <scope>NUCLEOTIDE SEQUENCE [LARGE SCALE GENOMIC DNA]</scope>
    <source>
        <strain evidence="2 3">GEM5</strain>
    </source>
</reference>
<dbReference type="Pfam" id="PF07883">
    <property type="entry name" value="Cupin_2"/>
    <property type="match status" value="1"/>
</dbReference>
<dbReference type="Proteomes" id="UP000321413">
    <property type="component" value="Unassembled WGS sequence"/>
</dbReference>
<comment type="caution">
    <text evidence="2">The sequence shown here is derived from an EMBL/GenBank/DDBJ whole genome shotgun (WGS) entry which is preliminary data.</text>
</comment>
<dbReference type="InterPro" id="IPR013096">
    <property type="entry name" value="Cupin_2"/>
</dbReference>
<dbReference type="SUPFAM" id="SSF51182">
    <property type="entry name" value="RmlC-like cupins"/>
    <property type="match status" value="1"/>
</dbReference>